<keyword evidence="2" id="KW-1185">Reference proteome</keyword>
<feature type="non-terminal residue" evidence="1">
    <location>
        <position position="81"/>
    </location>
</feature>
<comment type="caution">
    <text evidence="1">The sequence shown here is derived from an EMBL/GenBank/DDBJ whole genome shotgun (WGS) entry which is preliminary data.</text>
</comment>
<dbReference type="AlphaFoldDB" id="A0AAV7MBE9"/>
<dbReference type="EMBL" id="JANPWB010000014">
    <property type="protein sequence ID" value="KAJ1101091.1"/>
    <property type="molecule type" value="Genomic_DNA"/>
</dbReference>
<evidence type="ECO:0000313" key="2">
    <source>
        <dbReference type="Proteomes" id="UP001066276"/>
    </source>
</evidence>
<accession>A0AAV7MBE9</accession>
<gene>
    <name evidence="1" type="ORF">NDU88_006165</name>
</gene>
<evidence type="ECO:0000313" key="1">
    <source>
        <dbReference type="EMBL" id="KAJ1101091.1"/>
    </source>
</evidence>
<dbReference type="Proteomes" id="UP001066276">
    <property type="component" value="Chromosome 10"/>
</dbReference>
<proteinExistence type="predicted"/>
<protein>
    <submittedName>
        <fullName evidence="1">Uncharacterized protein</fullName>
    </submittedName>
</protein>
<reference evidence="1" key="1">
    <citation type="journal article" date="2022" name="bioRxiv">
        <title>Sequencing and chromosome-scale assembly of the giantPleurodeles waltlgenome.</title>
        <authorList>
            <person name="Brown T."/>
            <person name="Elewa A."/>
            <person name="Iarovenko S."/>
            <person name="Subramanian E."/>
            <person name="Araus A.J."/>
            <person name="Petzold A."/>
            <person name="Susuki M."/>
            <person name="Suzuki K.-i.T."/>
            <person name="Hayashi T."/>
            <person name="Toyoda A."/>
            <person name="Oliveira C."/>
            <person name="Osipova E."/>
            <person name="Leigh N.D."/>
            <person name="Simon A."/>
            <person name="Yun M.H."/>
        </authorList>
    </citation>
    <scope>NUCLEOTIDE SEQUENCE</scope>
    <source>
        <strain evidence="1">20211129_DDA</strain>
        <tissue evidence="1">Liver</tissue>
    </source>
</reference>
<feature type="non-terminal residue" evidence="1">
    <location>
        <position position="1"/>
    </location>
</feature>
<sequence length="81" mass="9158">STRTFFNVCSNVAVSRDILSEPVISSLICSHPFLPCHRGCRLLTRRLILSLRNGKNRDSSQHTLYLKSLERLVSLESASQQ</sequence>
<organism evidence="1 2">
    <name type="scientific">Pleurodeles waltl</name>
    <name type="common">Iberian ribbed newt</name>
    <dbReference type="NCBI Taxonomy" id="8319"/>
    <lineage>
        <taxon>Eukaryota</taxon>
        <taxon>Metazoa</taxon>
        <taxon>Chordata</taxon>
        <taxon>Craniata</taxon>
        <taxon>Vertebrata</taxon>
        <taxon>Euteleostomi</taxon>
        <taxon>Amphibia</taxon>
        <taxon>Batrachia</taxon>
        <taxon>Caudata</taxon>
        <taxon>Salamandroidea</taxon>
        <taxon>Salamandridae</taxon>
        <taxon>Pleurodelinae</taxon>
        <taxon>Pleurodeles</taxon>
    </lineage>
</organism>
<name>A0AAV7MBE9_PLEWA</name>